<keyword evidence="4" id="KW-0378">Hydrolase</keyword>
<feature type="compositionally biased region" description="Basic and acidic residues" evidence="7">
    <location>
        <begin position="213"/>
        <end position="224"/>
    </location>
</feature>
<feature type="transmembrane region" description="Helical" evidence="8">
    <location>
        <begin position="181"/>
        <end position="201"/>
    </location>
</feature>
<dbReference type="RefSeq" id="XP_013416020.1">
    <property type="nucleotide sequence ID" value="XM_013560566.1"/>
</dbReference>
<feature type="transmembrane region" description="Helical" evidence="8">
    <location>
        <begin position="458"/>
        <end position="480"/>
    </location>
</feature>
<dbReference type="InterPro" id="IPR007369">
    <property type="entry name" value="Peptidase_A22B_SPP"/>
</dbReference>
<dbReference type="Pfam" id="PF04258">
    <property type="entry name" value="Peptidase_A22B"/>
    <property type="match status" value="1"/>
</dbReference>
<dbReference type="PANTHER" id="PTHR12174">
    <property type="entry name" value="SIGNAL PEPTIDE PEPTIDASE"/>
    <property type="match status" value="1"/>
</dbReference>
<dbReference type="Gene3D" id="3.50.30.30">
    <property type="match status" value="1"/>
</dbReference>
<sequence>MSTMSSSFQSFGVKARNVVVVVIYLLCLSNQVQADLGLLYAQNDKDSTSSGLFCVAYNPGFHELPKTREEALREPFLDLMPQILCEDGTFPNMHSKCVAVQRGNCTFSEKARIVQGHQGRTALVVSKEQNLDQPSAANKSDYDSISIAVAVIRHNDYKQIKTLGSNLSVWLYSPDGPKVDYNMFIIWTLAVGTLVIGAEWSGRTKHKQRKKSRSSEEDVEGQRSEEEDDTFDLSPKVILIFVVLMCGMIVALYFLYDYLVYVLIGLFVIASSCGLYFCLEALMSKTSLGNCRIPPNNLPVFKYQPEIRAIILAIACLGLGIFWAIERKASYAWIFQDILGVAFCINMLKTVRLPHFMGCVILLGLLLLYDVFFVFITPLLTKSGDSIMVDVATGGSSRTGEQLPMVLKIPHLSTSEYTNVCPVLSPYSLLGFGDIIVPGLLVAYCYAFDLKVQSKRIYFISTTIAYGLGLIICFMALAFMEIGQPALLYLVPCTVGTTVVIGWARGELCHLWKGDLKTNGAPQNSIQEPDGEGTEGECHQDNLSEDETRTLLKHTA</sequence>
<dbReference type="OrthoDB" id="29661at2759"/>
<dbReference type="GeneID" id="106177709"/>
<gene>
    <name evidence="11" type="primary">LOC106177709</name>
</gene>
<evidence type="ECO:0000259" key="9">
    <source>
        <dbReference type="Pfam" id="PF02225"/>
    </source>
</evidence>
<evidence type="ECO:0000256" key="3">
    <source>
        <dbReference type="ARBA" id="ARBA00022692"/>
    </source>
</evidence>
<accession>A0A1S3K044</accession>
<keyword evidence="3 8" id="KW-0812">Transmembrane</keyword>
<protein>
    <submittedName>
        <fullName evidence="11">Signal peptide peptidase-like 2B</fullName>
    </submittedName>
</protein>
<feature type="transmembrane region" description="Helical" evidence="8">
    <location>
        <begin position="261"/>
        <end position="279"/>
    </location>
</feature>
<organism evidence="10 11">
    <name type="scientific">Lingula anatina</name>
    <name type="common">Brachiopod</name>
    <name type="synonym">Lingula unguis</name>
    <dbReference type="NCBI Taxonomy" id="7574"/>
    <lineage>
        <taxon>Eukaryota</taxon>
        <taxon>Metazoa</taxon>
        <taxon>Spiralia</taxon>
        <taxon>Lophotrochozoa</taxon>
        <taxon>Brachiopoda</taxon>
        <taxon>Linguliformea</taxon>
        <taxon>Lingulata</taxon>
        <taxon>Lingulida</taxon>
        <taxon>Linguloidea</taxon>
        <taxon>Lingulidae</taxon>
        <taxon>Lingula</taxon>
    </lineage>
</organism>
<comment type="subcellular location">
    <subcellularLocation>
        <location evidence="1">Endomembrane system</location>
        <topology evidence="1">Multi-pass membrane protein</topology>
    </subcellularLocation>
</comment>
<evidence type="ECO:0000313" key="11">
    <source>
        <dbReference type="RefSeq" id="XP_013416020.1"/>
    </source>
</evidence>
<feature type="domain" description="PA" evidence="9">
    <location>
        <begin position="85"/>
        <end position="159"/>
    </location>
</feature>
<feature type="region of interest" description="Disordered" evidence="7">
    <location>
        <begin position="520"/>
        <end position="556"/>
    </location>
</feature>
<feature type="transmembrane region" description="Helical" evidence="8">
    <location>
        <begin position="237"/>
        <end position="255"/>
    </location>
</feature>
<dbReference type="PANTHER" id="PTHR12174:SF103">
    <property type="entry name" value="INTRAMEMBRANE PROTEASE (IMPAS) FAMILY"/>
    <property type="match status" value="1"/>
</dbReference>
<evidence type="ECO:0000256" key="2">
    <source>
        <dbReference type="ARBA" id="ARBA00006859"/>
    </source>
</evidence>
<evidence type="ECO:0000313" key="10">
    <source>
        <dbReference type="Proteomes" id="UP000085678"/>
    </source>
</evidence>
<name>A0A1S3K044_LINAN</name>
<evidence type="ECO:0000256" key="1">
    <source>
        <dbReference type="ARBA" id="ARBA00004127"/>
    </source>
</evidence>
<keyword evidence="5 8" id="KW-1133">Transmembrane helix</keyword>
<proteinExistence type="inferred from homology"/>
<dbReference type="KEGG" id="lak:106177709"/>
<dbReference type="GO" id="GO:0098553">
    <property type="term" value="C:lumenal side of endoplasmic reticulum membrane"/>
    <property type="evidence" value="ECO:0007669"/>
    <property type="project" value="TreeGrafter"/>
</dbReference>
<dbReference type="GO" id="GO:0033619">
    <property type="term" value="P:membrane protein proteolysis"/>
    <property type="evidence" value="ECO:0007669"/>
    <property type="project" value="TreeGrafter"/>
</dbReference>
<dbReference type="GO" id="GO:0042500">
    <property type="term" value="F:aspartic endopeptidase activity, intramembrane cleaving"/>
    <property type="evidence" value="ECO:0007669"/>
    <property type="project" value="InterPro"/>
</dbReference>
<dbReference type="InterPro" id="IPR003137">
    <property type="entry name" value="PA_domain"/>
</dbReference>
<keyword evidence="6 8" id="KW-0472">Membrane</keyword>
<dbReference type="GO" id="GO:0005765">
    <property type="term" value="C:lysosomal membrane"/>
    <property type="evidence" value="ECO:0007669"/>
    <property type="project" value="TreeGrafter"/>
</dbReference>
<evidence type="ECO:0000256" key="6">
    <source>
        <dbReference type="ARBA" id="ARBA00023136"/>
    </source>
</evidence>
<dbReference type="GO" id="GO:0098554">
    <property type="term" value="C:cytoplasmic side of endoplasmic reticulum membrane"/>
    <property type="evidence" value="ECO:0007669"/>
    <property type="project" value="TreeGrafter"/>
</dbReference>
<feature type="compositionally biased region" description="Basic and acidic residues" evidence="7">
    <location>
        <begin position="536"/>
        <end position="550"/>
    </location>
</feature>
<feature type="transmembrane region" description="Helical" evidence="8">
    <location>
        <begin position="360"/>
        <end position="380"/>
    </location>
</feature>
<dbReference type="AlphaFoldDB" id="A0A1S3K044"/>
<feature type="transmembrane region" description="Helical" evidence="8">
    <location>
        <begin position="307"/>
        <end position="325"/>
    </location>
</feature>
<dbReference type="InterPro" id="IPR006639">
    <property type="entry name" value="Preselin/SPP"/>
</dbReference>
<keyword evidence="10" id="KW-1185">Reference proteome</keyword>
<feature type="transmembrane region" description="Helical" evidence="8">
    <location>
        <begin position="486"/>
        <end position="504"/>
    </location>
</feature>
<feature type="transmembrane region" description="Helical" evidence="8">
    <location>
        <begin position="331"/>
        <end position="348"/>
    </location>
</feature>
<dbReference type="SMART" id="SM00730">
    <property type="entry name" value="PSN"/>
    <property type="match status" value="1"/>
</dbReference>
<reference evidence="11" key="1">
    <citation type="submission" date="2025-08" db="UniProtKB">
        <authorList>
            <consortium name="RefSeq"/>
        </authorList>
    </citation>
    <scope>IDENTIFICATION</scope>
    <source>
        <tissue evidence="11">Gonads</tissue>
    </source>
</reference>
<evidence type="ECO:0000256" key="4">
    <source>
        <dbReference type="ARBA" id="ARBA00022801"/>
    </source>
</evidence>
<evidence type="ECO:0000256" key="8">
    <source>
        <dbReference type="SAM" id="Phobius"/>
    </source>
</evidence>
<dbReference type="InParanoid" id="A0A1S3K044"/>
<comment type="similarity">
    <text evidence="2">Belongs to the peptidase A22B family.</text>
</comment>
<feature type="transmembrane region" description="Helical" evidence="8">
    <location>
        <begin position="427"/>
        <end position="446"/>
    </location>
</feature>
<dbReference type="Pfam" id="PF02225">
    <property type="entry name" value="PA"/>
    <property type="match status" value="1"/>
</dbReference>
<evidence type="ECO:0000256" key="5">
    <source>
        <dbReference type="ARBA" id="ARBA00022989"/>
    </source>
</evidence>
<dbReference type="GO" id="GO:0030660">
    <property type="term" value="C:Golgi-associated vesicle membrane"/>
    <property type="evidence" value="ECO:0007669"/>
    <property type="project" value="TreeGrafter"/>
</dbReference>
<dbReference type="Proteomes" id="UP000085678">
    <property type="component" value="Unplaced"/>
</dbReference>
<feature type="region of interest" description="Disordered" evidence="7">
    <location>
        <begin position="206"/>
        <end position="227"/>
    </location>
</feature>
<evidence type="ECO:0000256" key="7">
    <source>
        <dbReference type="SAM" id="MobiDB-lite"/>
    </source>
</evidence>